<dbReference type="HOGENOM" id="CLU_2910109_0_0_1"/>
<keyword evidence="2" id="KW-1185">Reference proteome</keyword>
<dbReference type="Ensembl" id="ENSOGAT00000033705.1">
    <property type="protein sequence ID" value="ENSOGAP00000020921.1"/>
    <property type="gene ID" value="ENSOGAG00000031076.1"/>
</dbReference>
<dbReference type="Proteomes" id="UP000005225">
    <property type="component" value="Unassembled WGS sequence"/>
</dbReference>
<accession>H0XXS8</accession>
<evidence type="ECO:0000313" key="2">
    <source>
        <dbReference type="Proteomes" id="UP000005225"/>
    </source>
</evidence>
<reference evidence="1" key="2">
    <citation type="submission" date="2025-08" db="UniProtKB">
        <authorList>
            <consortium name="Ensembl"/>
        </authorList>
    </citation>
    <scope>IDENTIFICATION</scope>
</reference>
<reference evidence="1" key="3">
    <citation type="submission" date="2025-09" db="UniProtKB">
        <authorList>
            <consortium name="Ensembl"/>
        </authorList>
    </citation>
    <scope>IDENTIFICATION</scope>
</reference>
<dbReference type="InParanoid" id="H0XXS8"/>
<proteinExistence type="predicted"/>
<dbReference type="EMBL" id="AAQR03125872">
    <property type="status" value="NOT_ANNOTATED_CDS"/>
    <property type="molecule type" value="Genomic_DNA"/>
</dbReference>
<protein>
    <submittedName>
        <fullName evidence="1">Uncharacterized protein</fullName>
    </submittedName>
</protein>
<organism evidence="1 2">
    <name type="scientific">Otolemur garnettii</name>
    <name type="common">Small-eared galago</name>
    <name type="synonym">Garnett's greater bushbaby</name>
    <dbReference type="NCBI Taxonomy" id="30611"/>
    <lineage>
        <taxon>Eukaryota</taxon>
        <taxon>Metazoa</taxon>
        <taxon>Chordata</taxon>
        <taxon>Craniata</taxon>
        <taxon>Vertebrata</taxon>
        <taxon>Euteleostomi</taxon>
        <taxon>Mammalia</taxon>
        <taxon>Eutheria</taxon>
        <taxon>Euarchontoglires</taxon>
        <taxon>Primates</taxon>
        <taxon>Strepsirrhini</taxon>
        <taxon>Lorisiformes</taxon>
        <taxon>Galagidae</taxon>
        <taxon>Otolemur</taxon>
    </lineage>
</organism>
<reference evidence="2" key="1">
    <citation type="submission" date="2011-03" db="EMBL/GenBank/DDBJ databases">
        <title>Version 3 of the genome sequence of Otolemur garnettii (Bushbaby).</title>
        <authorList>
            <consortium name="The Broad Institute Genome Sequencing Platform"/>
            <person name="Di Palma F."/>
            <person name="Johnson J."/>
            <person name="Lander E.S."/>
            <person name="Lindblad-Toh K."/>
            <person name="Jaffe D.B."/>
            <person name="Gnerre S."/>
            <person name="MacCallum I."/>
            <person name="Przybylski D."/>
            <person name="Ribeiro F.J."/>
            <person name="Burton J.N."/>
            <person name="Walker B.J."/>
            <person name="Sharpe T."/>
            <person name="Hall G."/>
        </authorList>
    </citation>
    <scope>NUCLEOTIDE SEQUENCE [LARGE SCALE GENOMIC DNA]</scope>
</reference>
<sequence>CAYRTTPKPVLLPVSQKFNSCFSFPSEVSPFNLLFTCSPIPQEAGCARGLIAQVTQLFRPSV</sequence>
<name>H0XXS8_OTOGA</name>
<dbReference type="AlphaFoldDB" id="H0XXS8"/>
<evidence type="ECO:0000313" key="1">
    <source>
        <dbReference type="Ensembl" id="ENSOGAP00000020921.1"/>
    </source>
</evidence>